<dbReference type="Gene3D" id="3.30.565.10">
    <property type="entry name" value="Histidine kinase-like ATPase, C-terminal domain"/>
    <property type="match status" value="1"/>
</dbReference>
<evidence type="ECO:0000256" key="3">
    <source>
        <dbReference type="ARBA" id="ARBA00022840"/>
    </source>
</evidence>
<evidence type="ECO:0000259" key="5">
    <source>
        <dbReference type="Pfam" id="PF24391"/>
    </source>
</evidence>
<dbReference type="Proteomes" id="UP001239426">
    <property type="component" value="Chromosome"/>
</dbReference>
<reference evidence="6" key="1">
    <citation type="submission" date="2023-05" db="EMBL/GenBank/DDBJ databases">
        <title>Aeromonas salmonicida 57, complete genome.</title>
        <authorList>
            <person name="Shao L."/>
        </authorList>
    </citation>
    <scope>NUCLEOTIDE SEQUENCE</scope>
    <source>
        <strain evidence="6">57</strain>
    </source>
</reference>
<evidence type="ECO:0000256" key="4">
    <source>
        <dbReference type="ARBA" id="ARBA00023186"/>
    </source>
</evidence>
<dbReference type="SUPFAM" id="SSF55874">
    <property type="entry name" value="ATPase domain of HSP90 chaperone/DNA topoisomerase II/histidine kinase"/>
    <property type="match status" value="1"/>
</dbReference>
<dbReference type="InterPro" id="IPR056471">
    <property type="entry name" value="HD-CE"/>
</dbReference>
<proteinExistence type="inferred from homology"/>
<dbReference type="EMBL" id="CP124841">
    <property type="protein sequence ID" value="WHF36868.1"/>
    <property type="molecule type" value="Genomic_DNA"/>
</dbReference>
<protein>
    <submittedName>
        <fullName evidence="6">ATP-binding protein</fullName>
    </submittedName>
</protein>
<dbReference type="InterPro" id="IPR001404">
    <property type="entry name" value="Hsp90_fam"/>
</dbReference>
<gene>
    <name evidence="6" type="ORF">QLQ87_00430</name>
</gene>
<dbReference type="PANTHER" id="PTHR11528">
    <property type="entry name" value="HEAT SHOCK PROTEIN 90 FAMILY MEMBER"/>
    <property type="match status" value="1"/>
</dbReference>
<dbReference type="InterPro" id="IPR036890">
    <property type="entry name" value="HATPase_C_sf"/>
</dbReference>
<dbReference type="Pfam" id="PF24391">
    <property type="entry name" value="HD-CE"/>
    <property type="match status" value="1"/>
</dbReference>
<comment type="similarity">
    <text evidence="1">Belongs to the heat shock protein 90 family.</text>
</comment>
<keyword evidence="3 6" id="KW-0067">ATP-binding</keyword>
<evidence type="ECO:0000256" key="1">
    <source>
        <dbReference type="ARBA" id="ARBA00008239"/>
    </source>
</evidence>
<dbReference type="Pfam" id="PF13589">
    <property type="entry name" value="HATPase_c_3"/>
    <property type="match status" value="1"/>
</dbReference>
<dbReference type="GO" id="GO:0005524">
    <property type="term" value="F:ATP binding"/>
    <property type="evidence" value="ECO:0007669"/>
    <property type="project" value="UniProtKB-KW"/>
</dbReference>
<name>A0AAX3VVX8_AERSA</name>
<evidence type="ECO:0000256" key="2">
    <source>
        <dbReference type="ARBA" id="ARBA00022741"/>
    </source>
</evidence>
<dbReference type="AlphaFoldDB" id="A0AAX3VVX8"/>
<feature type="domain" description="HD-CE" evidence="5">
    <location>
        <begin position="41"/>
        <end position="324"/>
    </location>
</feature>
<dbReference type="RefSeq" id="WP_282683977.1">
    <property type="nucleotide sequence ID" value="NZ_CP124841.1"/>
</dbReference>
<evidence type="ECO:0000313" key="6">
    <source>
        <dbReference type="EMBL" id="WHF36868.1"/>
    </source>
</evidence>
<dbReference type="GO" id="GO:0016887">
    <property type="term" value="F:ATP hydrolysis activity"/>
    <property type="evidence" value="ECO:0007669"/>
    <property type="project" value="InterPro"/>
</dbReference>
<keyword evidence="4" id="KW-0143">Chaperone</keyword>
<dbReference type="GO" id="GO:0051082">
    <property type="term" value="F:unfolded protein binding"/>
    <property type="evidence" value="ECO:0007669"/>
    <property type="project" value="InterPro"/>
</dbReference>
<organism evidence="6 7">
    <name type="scientific">Aeromonas salmonicida</name>
    <dbReference type="NCBI Taxonomy" id="645"/>
    <lineage>
        <taxon>Bacteria</taxon>
        <taxon>Pseudomonadati</taxon>
        <taxon>Pseudomonadota</taxon>
        <taxon>Gammaproteobacteria</taxon>
        <taxon>Aeromonadales</taxon>
        <taxon>Aeromonadaceae</taxon>
        <taxon>Aeromonas</taxon>
    </lineage>
</organism>
<dbReference type="GO" id="GO:0140662">
    <property type="term" value="F:ATP-dependent protein folding chaperone"/>
    <property type="evidence" value="ECO:0007669"/>
    <property type="project" value="InterPro"/>
</dbReference>
<accession>A0AAX3VVX8</accession>
<dbReference type="PRINTS" id="PR00775">
    <property type="entry name" value="HEATSHOCK90"/>
</dbReference>
<sequence length="773" mass="88285">MIKIPSRIRNKLDQDQKYSAFSQVCISNISPWLNNNKTIFFPEYTDHGITHLNEVLLTADSIISDESWSHITPQDTAAMIASILLHDCAMHLTEDGFYNLIRDNMPEVNSRYTGIEKKWSVVWYDFLAEAKRFDAEKLESIFGDDKPVKDIPDNKIDLSSRDKLLIGEFIRRNHARIAHEISFYGVPGVGCNTIKLGDEPDNNFLDLCGFIARSHNMNLRFAVDKLERRKRKIHLNTHAPFLMLVLRVSDYIQIHSERAPTQLLKLRGLISPISRGEWKKHNSIIEIHQAHDDPEAIYIDAEPQDAITYESLKKLFRDIQDELDLSWSVLGEIYGRIGNLKELGITIRRIRSSLDYLDEYIAEKKPTFIPKVLSFKTADSEMMELLISPLYGDKPEVGIRELMQNAVDACAELKDYKVKQGIPFEENQDFDVCITLYDNGKENGGKIIIEDYGIGMTLDVIENYFLNIGASFRNSDRWKKDHETDGRSNVYRTGRFGIGLLAAYLLGDKLLVETRHISQEEDQALSFECRKGSKSIVVSHSILHFGTKITIELSESVKNHLIKEHYKWDWYSLDRPKVERRIVQDNNVNSLKQSRSVPGPDSDIEGGEWKRITSEGYDDITWAYTKIAGRRKCSHNSPVLVCNGIIITDMLRLDNFNISRKFNVIQANTPTINVFDQDGRLPINLERSDLVSTKIPFMTELAKNISTHIAKELIIFCKSLPKIELSKDTLDEITSMSVNGLGTPIYDEMVIPPFFGALKSRGHAACAKRCFGV</sequence>
<keyword evidence="2" id="KW-0547">Nucleotide-binding</keyword>
<evidence type="ECO:0000313" key="7">
    <source>
        <dbReference type="Proteomes" id="UP001239426"/>
    </source>
</evidence>
<dbReference type="InterPro" id="IPR020575">
    <property type="entry name" value="Hsp90_N"/>
</dbReference>